<dbReference type="RefSeq" id="WP_144227390.1">
    <property type="nucleotide sequence ID" value="NZ_CP041676.1"/>
</dbReference>
<dbReference type="Proteomes" id="UP000316394">
    <property type="component" value="Chromosome"/>
</dbReference>
<dbReference type="InterPro" id="IPR009951">
    <property type="entry name" value="Host-nuc_inhib_Gam"/>
</dbReference>
<dbReference type="GO" id="GO:0003690">
    <property type="term" value="F:double-stranded DNA binding"/>
    <property type="evidence" value="ECO:0007669"/>
    <property type="project" value="InterPro"/>
</dbReference>
<dbReference type="AlphaFoldDB" id="A0A517D6G4"/>
<evidence type="ECO:0000313" key="1">
    <source>
        <dbReference type="EMBL" id="QDR72942.1"/>
    </source>
</evidence>
<protein>
    <submittedName>
        <fullName evidence="1">Uncharacterized protein</fullName>
    </submittedName>
</protein>
<gene>
    <name evidence="1" type="ORF">FOD75_07640</name>
</gene>
<proteinExistence type="predicted"/>
<evidence type="ECO:0000313" key="2">
    <source>
        <dbReference type="Proteomes" id="UP000316394"/>
    </source>
</evidence>
<organism evidence="1 2">
    <name type="scientific">Limosilactobacillus reuteri</name>
    <name type="common">Lactobacillus reuteri</name>
    <dbReference type="NCBI Taxonomy" id="1598"/>
    <lineage>
        <taxon>Bacteria</taxon>
        <taxon>Bacillati</taxon>
        <taxon>Bacillota</taxon>
        <taxon>Bacilli</taxon>
        <taxon>Lactobacillales</taxon>
        <taxon>Lactobacillaceae</taxon>
        <taxon>Limosilactobacillus</taxon>
    </lineage>
</organism>
<reference evidence="1 2" key="1">
    <citation type="submission" date="2019-07" db="EMBL/GenBank/DDBJ databases">
        <title>Gastrointestinal microbiota of Peromyscus leucopus, the white-footed mouse.</title>
        <authorList>
            <person name="Milovic A."/>
            <person name="Bassam K."/>
            <person name="Barbour A.G."/>
        </authorList>
    </citation>
    <scope>NUCLEOTIDE SEQUENCE [LARGE SCALE GENOMIC DNA]</scope>
    <source>
        <strain evidence="1 2">LL7</strain>
    </source>
</reference>
<name>A0A517D6G4_LIMRT</name>
<sequence>MNNELVERSEQQEVINNEEELAKKLYRLRKLKEEQAIEDARYQREIAESNEWYKPSKAKRTNQIENVTALIEGYYQRRYAEDSYYRYKDRNGTVGKKVSTDYIYNADELIKVLPDNLLKRSVSVKKDDLKRLFQSEKVDGRKKIITDNEGHPITEDGEIIKGVVVKEKTEVTIKTTK</sequence>
<dbReference type="EMBL" id="CP041676">
    <property type="protein sequence ID" value="QDR72942.1"/>
    <property type="molecule type" value="Genomic_DNA"/>
</dbReference>
<dbReference type="Pfam" id="PF07352">
    <property type="entry name" value="Phage_Mu_Gam"/>
    <property type="match status" value="1"/>
</dbReference>
<accession>A0A517D6G4</accession>
<dbReference type="GO" id="GO:0042262">
    <property type="term" value="P:DNA protection"/>
    <property type="evidence" value="ECO:0007669"/>
    <property type="project" value="InterPro"/>
</dbReference>
<dbReference type="SUPFAM" id="SSF161266">
    <property type="entry name" value="Gam-like"/>
    <property type="match status" value="1"/>
</dbReference>